<evidence type="ECO:0000313" key="3">
    <source>
        <dbReference type="EMBL" id="KAA1100838.1"/>
    </source>
</evidence>
<comment type="caution">
    <text evidence="3">The sequence shown here is derived from an EMBL/GenBank/DDBJ whole genome shotgun (WGS) entry which is preliminary data.</text>
</comment>
<dbReference type="EMBL" id="VDEP01000339">
    <property type="protein sequence ID" value="KAA1100838.1"/>
    <property type="molecule type" value="Genomic_DNA"/>
</dbReference>
<evidence type="ECO:0008006" key="6">
    <source>
        <dbReference type="Google" id="ProtNLM"/>
    </source>
</evidence>
<dbReference type="EMBL" id="VSWC01000132">
    <property type="protein sequence ID" value="KAA1079693.1"/>
    <property type="molecule type" value="Genomic_DNA"/>
</dbReference>
<gene>
    <name evidence="2" type="ORF">PGT21_021041</name>
    <name evidence="3" type="ORF">PGTUg99_030315</name>
</gene>
<feature type="signal peptide" evidence="1">
    <location>
        <begin position="1"/>
        <end position="18"/>
    </location>
</feature>
<feature type="chain" id="PRO_5036366425" description="Secreted protein" evidence="1">
    <location>
        <begin position="19"/>
        <end position="109"/>
    </location>
</feature>
<protein>
    <recommendedName>
        <fullName evidence="6">Secreted protein</fullName>
    </recommendedName>
</protein>
<name>A0A5B0PJZ6_PUCGR</name>
<dbReference type="Proteomes" id="UP000325313">
    <property type="component" value="Unassembled WGS sequence"/>
</dbReference>
<proteinExistence type="predicted"/>
<evidence type="ECO:0000256" key="1">
    <source>
        <dbReference type="SAM" id="SignalP"/>
    </source>
</evidence>
<organism evidence="3 5">
    <name type="scientific">Puccinia graminis f. sp. tritici</name>
    <dbReference type="NCBI Taxonomy" id="56615"/>
    <lineage>
        <taxon>Eukaryota</taxon>
        <taxon>Fungi</taxon>
        <taxon>Dikarya</taxon>
        <taxon>Basidiomycota</taxon>
        <taxon>Pucciniomycotina</taxon>
        <taxon>Pucciniomycetes</taxon>
        <taxon>Pucciniales</taxon>
        <taxon>Pucciniaceae</taxon>
        <taxon>Puccinia</taxon>
    </lineage>
</organism>
<accession>A0A5B0PJZ6</accession>
<dbReference type="AlphaFoldDB" id="A0A5B0PJZ6"/>
<evidence type="ECO:0000313" key="5">
    <source>
        <dbReference type="Proteomes" id="UP000325313"/>
    </source>
</evidence>
<evidence type="ECO:0000313" key="4">
    <source>
        <dbReference type="Proteomes" id="UP000324748"/>
    </source>
</evidence>
<reference evidence="4 5" key="1">
    <citation type="submission" date="2019-05" db="EMBL/GenBank/DDBJ databases">
        <title>Emergence of the Ug99 lineage of the wheat stem rust pathogen through somatic hybridization.</title>
        <authorList>
            <person name="Li F."/>
            <person name="Upadhyaya N.M."/>
            <person name="Sperschneider J."/>
            <person name="Matny O."/>
            <person name="Nguyen-Phuc H."/>
            <person name="Mago R."/>
            <person name="Raley C."/>
            <person name="Miller M.E."/>
            <person name="Silverstein K.A.T."/>
            <person name="Henningsen E."/>
            <person name="Hirsch C.D."/>
            <person name="Visser B."/>
            <person name="Pretorius Z.A."/>
            <person name="Steffenson B.J."/>
            <person name="Schwessinger B."/>
            <person name="Dodds P.N."/>
            <person name="Figueroa M."/>
        </authorList>
    </citation>
    <scope>NUCLEOTIDE SEQUENCE [LARGE SCALE GENOMIC DNA]</scope>
    <source>
        <strain evidence="2">21-0</strain>
        <strain evidence="3 5">Ug99</strain>
    </source>
</reference>
<keyword evidence="1" id="KW-0732">Signal</keyword>
<evidence type="ECO:0000313" key="2">
    <source>
        <dbReference type="EMBL" id="KAA1079693.1"/>
    </source>
</evidence>
<sequence length="109" mass="12631">MKCFKLLCFLPAPLLVWSQVVNLPPNTLPPELAGCQHLYVLYENQRLPCLFPYTCTCGTHVDCRVLRPGQFEQCVTCGDIRNPRFNGPCRYRLHTNLPCTHQLQTKRKR</sequence>
<dbReference type="Proteomes" id="UP000324748">
    <property type="component" value="Unassembled WGS sequence"/>
</dbReference>
<keyword evidence="4" id="KW-1185">Reference proteome</keyword>